<dbReference type="GO" id="GO:0008270">
    <property type="term" value="F:zinc ion binding"/>
    <property type="evidence" value="ECO:0007669"/>
    <property type="project" value="UniProtKB-KW"/>
</dbReference>
<comment type="caution">
    <text evidence="7">The sequence shown here is derived from an EMBL/GenBank/DDBJ whole genome shotgun (WGS) entry which is preliminary data.</text>
</comment>
<dbReference type="PROSITE" id="PS50865">
    <property type="entry name" value="ZF_MYND_2"/>
    <property type="match status" value="1"/>
</dbReference>
<evidence type="ECO:0000256" key="1">
    <source>
        <dbReference type="ARBA" id="ARBA00022723"/>
    </source>
</evidence>
<dbReference type="PROSITE" id="PS50280">
    <property type="entry name" value="SET"/>
    <property type="match status" value="1"/>
</dbReference>
<evidence type="ECO:0008006" key="9">
    <source>
        <dbReference type="Google" id="ProtNLM"/>
    </source>
</evidence>
<feature type="domain" description="SET" evidence="5">
    <location>
        <begin position="10"/>
        <end position="257"/>
    </location>
</feature>
<dbReference type="PANTHER" id="PTHR12197:SF251">
    <property type="entry name" value="EG:BACR7C10.4 PROTEIN"/>
    <property type="match status" value="1"/>
</dbReference>
<evidence type="ECO:0000256" key="2">
    <source>
        <dbReference type="ARBA" id="ARBA00022771"/>
    </source>
</evidence>
<protein>
    <recommendedName>
        <fullName evidence="9">Suppressor of anucleate metulae protein B</fullName>
    </recommendedName>
</protein>
<name>A0AA40ECU1_9PEZI</name>
<evidence type="ECO:0000313" key="7">
    <source>
        <dbReference type="EMBL" id="KAK0733597.1"/>
    </source>
</evidence>
<sequence>MATSPFPPPPGTRVDGSAGVRRGRRLLATRQFGPGEVIGTFRNPLLALPVERGMRTTCNHCLRVAGDPAVTQLRACTGCKFVVYCSVACQRASWAAVHKHECKVFTRMASRTGKDWLPTPVRAVMQVMLLLKAGNAAATASFGDGGSLEGNVDAFKRDAEVWNDLKLQSMAAVVYGGILESEEMLERAERVICKIQTNAFNWLDADTGRAGVFLDPALAMVNHSCVPNAFIGFNGRTATLRTQQGIEPGDEIEISYIDYTLPRATRQEELRLYHFQCQCSRCKDELNVYQICAESPAIPLNTFSLQPDLQKLRLPPIEGPGMSSAEIDTIYKAWKAAAIPESQDPIQLAQARWKLCKPLADAKMWAVEPLPSTLLQLVNYYQDGHPKALALSCFLATECEPYKLVAPFMPWRIKGVMMIAKLLSGTAQITASGELAHACSHKGLIEILSKSDQVSMCEAMLRLVVHYAPLGESDDWEVLSEATTMLDDIESLEGRQNQSALLRAWAKYPQDPEGGAFFHSVVLKPVNELAALAIEIVDAELGNGKSLVRR</sequence>
<keyword evidence="1" id="KW-0479">Metal-binding</keyword>
<dbReference type="EMBL" id="JAUIRO010000001">
    <property type="protein sequence ID" value="KAK0733597.1"/>
    <property type="molecule type" value="Genomic_DNA"/>
</dbReference>
<evidence type="ECO:0000256" key="3">
    <source>
        <dbReference type="ARBA" id="ARBA00022833"/>
    </source>
</evidence>
<dbReference type="SUPFAM" id="SSF144232">
    <property type="entry name" value="HIT/MYND zinc finger-like"/>
    <property type="match status" value="1"/>
</dbReference>
<organism evidence="7 8">
    <name type="scientific">Lasiosphaeria miniovina</name>
    <dbReference type="NCBI Taxonomy" id="1954250"/>
    <lineage>
        <taxon>Eukaryota</taxon>
        <taxon>Fungi</taxon>
        <taxon>Dikarya</taxon>
        <taxon>Ascomycota</taxon>
        <taxon>Pezizomycotina</taxon>
        <taxon>Sordariomycetes</taxon>
        <taxon>Sordariomycetidae</taxon>
        <taxon>Sordariales</taxon>
        <taxon>Lasiosphaeriaceae</taxon>
        <taxon>Lasiosphaeria</taxon>
    </lineage>
</organism>
<dbReference type="GeneID" id="85327858"/>
<dbReference type="PROSITE" id="PS01360">
    <property type="entry name" value="ZF_MYND_1"/>
    <property type="match status" value="1"/>
</dbReference>
<keyword evidence="8" id="KW-1185">Reference proteome</keyword>
<dbReference type="RefSeq" id="XP_060302474.1">
    <property type="nucleotide sequence ID" value="XM_060444588.1"/>
</dbReference>
<dbReference type="SUPFAM" id="SSF82199">
    <property type="entry name" value="SET domain"/>
    <property type="match status" value="1"/>
</dbReference>
<accession>A0AA40ECU1</accession>
<feature type="domain" description="MYND-type" evidence="6">
    <location>
        <begin position="58"/>
        <end position="102"/>
    </location>
</feature>
<dbReference type="InterPro" id="IPR002893">
    <property type="entry name" value="Znf_MYND"/>
</dbReference>
<evidence type="ECO:0000256" key="4">
    <source>
        <dbReference type="PROSITE-ProRule" id="PRU00134"/>
    </source>
</evidence>
<dbReference type="AlphaFoldDB" id="A0AA40ECU1"/>
<dbReference type="Pfam" id="PF00856">
    <property type="entry name" value="SET"/>
    <property type="match status" value="1"/>
</dbReference>
<keyword evidence="2 4" id="KW-0863">Zinc-finger</keyword>
<reference evidence="7" key="1">
    <citation type="submission" date="2023-06" db="EMBL/GenBank/DDBJ databases">
        <title>Genome-scale phylogeny and comparative genomics of the fungal order Sordariales.</title>
        <authorList>
            <consortium name="Lawrence Berkeley National Laboratory"/>
            <person name="Hensen N."/>
            <person name="Bonometti L."/>
            <person name="Westerberg I."/>
            <person name="Brannstrom I.O."/>
            <person name="Guillou S."/>
            <person name="Cros-Aarteil S."/>
            <person name="Calhoun S."/>
            <person name="Haridas S."/>
            <person name="Kuo A."/>
            <person name="Mondo S."/>
            <person name="Pangilinan J."/>
            <person name="Riley R."/>
            <person name="LaButti K."/>
            <person name="Andreopoulos B."/>
            <person name="Lipzen A."/>
            <person name="Chen C."/>
            <person name="Yanf M."/>
            <person name="Daum C."/>
            <person name="Ng V."/>
            <person name="Clum A."/>
            <person name="Steindorff A."/>
            <person name="Ohm R."/>
            <person name="Martin F."/>
            <person name="Silar P."/>
            <person name="Natvig D."/>
            <person name="Lalanne C."/>
            <person name="Gautier V."/>
            <person name="Ament-velasquez S.L."/>
            <person name="Kruys A."/>
            <person name="Hutchinson M.I."/>
            <person name="Powell A.J."/>
            <person name="Barry K."/>
            <person name="Miller A.N."/>
            <person name="Grigoriev I.V."/>
            <person name="Debuchy R."/>
            <person name="Gladieux P."/>
            <person name="Thoren M.H."/>
            <person name="Johannesson H."/>
        </authorList>
    </citation>
    <scope>NUCLEOTIDE SEQUENCE</scope>
    <source>
        <strain evidence="7">SMH2392-1A</strain>
    </source>
</reference>
<evidence type="ECO:0000313" key="8">
    <source>
        <dbReference type="Proteomes" id="UP001172101"/>
    </source>
</evidence>
<evidence type="ECO:0000259" key="6">
    <source>
        <dbReference type="PROSITE" id="PS50865"/>
    </source>
</evidence>
<dbReference type="Gene3D" id="1.10.220.160">
    <property type="match status" value="1"/>
</dbReference>
<dbReference type="InterPro" id="IPR046341">
    <property type="entry name" value="SET_dom_sf"/>
</dbReference>
<dbReference type="Gene3D" id="6.10.140.2220">
    <property type="match status" value="1"/>
</dbReference>
<dbReference type="CDD" id="cd20071">
    <property type="entry name" value="SET_SMYD"/>
    <property type="match status" value="1"/>
</dbReference>
<dbReference type="Gene3D" id="2.170.270.10">
    <property type="entry name" value="SET domain"/>
    <property type="match status" value="1"/>
</dbReference>
<keyword evidence="3" id="KW-0862">Zinc</keyword>
<gene>
    <name evidence="7" type="ORF">B0T26DRAFT_745630</name>
</gene>
<dbReference type="InterPro" id="IPR001214">
    <property type="entry name" value="SET_dom"/>
</dbReference>
<dbReference type="GO" id="GO:0005634">
    <property type="term" value="C:nucleus"/>
    <property type="evidence" value="ECO:0007669"/>
    <property type="project" value="TreeGrafter"/>
</dbReference>
<evidence type="ECO:0000259" key="5">
    <source>
        <dbReference type="PROSITE" id="PS50280"/>
    </source>
</evidence>
<dbReference type="InterPro" id="IPR050869">
    <property type="entry name" value="H3K4_H4K5_MeTrfase"/>
</dbReference>
<dbReference type="Pfam" id="PF01753">
    <property type="entry name" value="zf-MYND"/>
    <property type="match status" value="1"/>
</dbReference>
<proteinExistence type="predicted"/>
<dbReference type="PANTHER" id="PTHR12197">
    <property type="entry name" value="HISTONE-LYSINE N-METHYLTRANSFERASE SMYD"/>
    <property type="match status" value="1"/>
</dbReference>
<dbReference type="Proteomes" id="UP001172101">
    <property type="component" value="Unassembled WGS sequence"/>
</dbReference>